<dbReference type="GO" id="GO:0006281">
    <property type="term" value="P:DNA repair"/>
    <property type="evidence" value="ECO:0007669"/>
    <property type="project" value="InterPro"/>
</dbReference>
<dbReference type="PANTHER" id="PTHR45674">
    <property type="entry name" value="DNA LIGASE 1/3 FAMILY MEMBER"/>
    <property type="match status" value="1"/>
</dbReference>
<feature type="region of interest" description="Disordered" evidence="5">
    <location>
        <begin position="263"/>
        <end position="292"/>
    </location>
</feature>
<feature type="compositionally biased region" description="Polar residues" evidence="5">
    <location>
        <begin position="265"/>
        <end position="277"/>
    </location>
</feature>
<sequence>MKLKGGKKSSSSLLHYEAPLPLGYSIEDFLPHGGINKFQSVAYSNFMRKPSCYSFLYSKPLSCPVSLLIKVEADQAFTNNQIALDRVKRDYVEGIGDILDLVLIGAWHGNRRKAGWYSPFIVACYNPDTEEFQSVCHVMSSFSDSFYLEVVNNLNCFYYSVDNLYKDIFLCGKMDGQGWVPVSLSVTFNMVSQKGDHEHNGDIICSKRFDRTWNTVEKIRRREDWMRWLLPSMENPNGHGSTPHLTLNHDDSAIHPMQPLRLEESSSQATMSHTQTEVALDRGSASCSCNSQ</sequence>
<dbReference type="Gene3D" id="2.40.50.140">
    <property type="entry name" value="Nucleic acid-binding proteins"/>
    <property type="match status" value="1"/>
</dbReference>
<evidence type="ECO:0000256" key="3">
    <source>
        <dbReference type="ARBA" id="ARBA00022884"/>
    </source>
</evidence>
<dbReference type="PANTHER" id="PTHR45674:SF9">
    <property type="entry name" value="DNA LIGASE 3"/>
    <property type="match status" value="1"/>
</dbReference>
<gene>
    <name evidence="8" type="ORF">ZIOFF_070037</name>
</gene>
<dbReference type="InterPro" id="IPR012511">
    <property type="entry name" value="AdoMetDC_leader"/>
</dbReference>
<proteinExistence type="inferred from homology"/>
<dbReference type="GO" id="GO:0005524">
    <property type="term" value="F:ATP binding"/>
    <property type="evidence" value="ECO:0007669"/>
    <property type="project" value="InterPro"/>
</dbReference>
<organism evidence="8 9">
    <name type="scientific">Zingiber officinale</name>
    <name type="common">Ginger</name>
    <name type="synonym">Amomum zingiber</name>
    <dbReference type="NCBI Taxonomy" id="94328"/>
    <lineage>
        <taxon>Eukaryota</taxon>
        <taxon>Viridiplantae</taxon>
        <taxon>Streptophyta</taxon>
        <taxon>Embryophyta</taxon>
        <taxon>Tracheophyta</taxon>
        <taxon>Spermatophyta</taxon>
        <taxon>Magnoliopsida</taxon>
        <taxon>Liliopsida</taxon>
        <taxon>Zingiberales</taxon>
        <taxon>Zingiberaceae</taxon>
        <taxon>Zingiber</taxon>
    </lineage>
</organism>
<comment type="caution">
    <text evidence="8">The sequence shown here is derived from an EMBL/GenBank/DDBJ whole genome shotgun (WGS) entry which is preliminary data.</text>
</comment>
<evidence type="ECO:0000256" key="2">
    <source>
        <dbReference type="ARBA" id="ARBA00022598"/>
    </source>
</evidence>
<dbReference type="GO" id="GO:0003723">
    <property type="term" value="F:RNA binding"/>
    <property type="evidence" value="ECO:0007669"/>
    <property type="project" value="UniProtKB-UniRule"/>
</dbReference>
<accession>A0A8J5CWE7</accession>
<feature type="domain" description="ATP-dependent DNA ligase family profile" evidence="6">
    <location>
        <begin position="86"/>
        <end position="126"/>
    </location>
</feature>
<dbReference type="Pfam" id="PF08132">
    <property type="entry name" value="AdoMetDC_leader"/>
    <property type="match status" value="1"/>
</dbReference>
<keyword evidence="2" id="KW-0436">Ligase</keyword>
<dbReference type="InterPro" id="IPR006630">
    <property type="entry name" value="La_HTH"/>
</dbReference>
<dbReference type="GO" id="GO:0006310">
    <property type="term" value="P:DNA recombination"/>
    <property type="evidence" value="ECO:0007669"/>
    <property type="project" value="InterPro"/>
</dbReference>
<evidence type="ECO:0000256" key="5">
    <source>
        <dbReference type="SAM" id="MobiDB-lite"/>
    </source>
</evidence>
<evidence type="ECO:0000259" key="7">
    <source>
        <dbReference type="PROSITE" id="PS50961"/>
    </source>
</evidence>
<evidence type="ECO:0000313" key="9">
    <source>
        <dbReference type="Proteomes" id="UP000734854"/>
    </source>
</evidence>
<dbReference type="InterPro" id="IPR036390">
    <property type="entry name" value="WH_DNA-bd_sf"/>
</dbReference>
<evidence type="ECO:0000313" key="8">
    <source>
        <dbReference type="EMBL" id="KAG6472571.1"/>
    </source>
</evidence>
<protein>
    <submittedName>
        <fullName evidence="8">Uncharacterized protein</fullName>
    </submittedName>
</protein>
<dbReference type="AlphaFoldDB" id="A0A8J5CWE7"/>
<keyword evidence="3 4" id="KW-0694">RNA-binding</keyword>
<keyword evidence="9" id="KW-1185">Reference proteome</keyword>
<dbReference type="Proteomes" id="UP000734854">
    <property type="component" value="Unassembled WGS sequence"/>
</dbReference>
<dbReference type="GO" id="GO:0006273">
    <property type="term" value="P:lagging strand elongation"/>
    <property type="evidence" value="ECO:0007669"/>
    <property type="project" value="TreeGrafter"/>
</dbReference>
<evidence type="ECO:0000259" key="6">
    <source>
        <dbReference type="PROSITE" id="PS50160"/>
    </source>
</evidence>
<dbReference type="InterPro" id="IPR050191">
    <property type="entry name" value="ATP-dep_DNA_ligase"/>
</dbReference>
<dbReference type="SUPFAM" id="SSF46785">
    <property type="entry name" value="Winged helix' DNA-binding domain"/>
    <property type="match status" value="1"/>
</dbReference>
<comment type="similarity">
    <text evidence="1">Belongs to the ATP-dependent DNA ligase family.</text>
</comment>
<dbReference type="InterPro" id="IPR012310">
    <property type="entry name" value="DNA_ligase_ATP-dep_cent"/>
</dbReference>
<reference evidence="8 9" key="1">
    <citation type="submission" date="2020-08" db="EMBL/GenBank/DDBJ databases">
        <title>Plant Genome Project.</title>
        <authorList>
            <person name="Zhang R.-G."/>
        </authorList>
    </citation>
    <scope>NUCLEOTIDE SEQUENCE [LARGE SCALE GENOMIC DNA]</scope>
    <source>
        <tissue evidence="8">Rhizome</tissue>
    </source>
</reference>
<name>A0A8J5CWE7_ZINOF</name>
<dbReference type="EMBL" id="JACMSC010000020">
    <property type="protein sequence ID" value="KAG6472571.1"/>
    <property type="molecule type" value="Genomic_DNA"/>
</dbReference>
<evidence type="ECO:0000256" key="1">
    <source>
        <dbReference type="ARBA" id="ARBA00007572"/>
    </source>
</evidence>
<dbReference type="PROSITE" id="PS50160">
    <property type="entry name" value="DNA_LIGASE_A3"/>
    <property type="match status" value="1"/>
</dbReference>
<dbReference type="InterPro" id="IPR012340">
    <property type="entry name" value="NA-bd_OB-fold"/>
</dbReference>
<feature type="domain" description="HTH La-type RNA-binding" evidence="7">
    <location>
        <begin position="141"/>
        <end position="231"/>
    </location>
</feature>
<dbReference type="PROSITE" id="PS50961">
    <property type="entry name" value="HTH_LA"/>
    <property type="match status" value="1"/>
</dbReference>
<evidence type="ECO:0000256" key="4">
    <source>
        <dbReference type="PROSITE-ProRule" id="PRU00332"/>
    </source>
</evidence>
<dbReference type="SUPFAM" id="SSF50249">
    <property type="entry name" value="Nucleic acid-binding proteins"/>
    <property type="match status" value="1"/>
</dbReference>
<dbReference type="GO" id="GO:0003910">
    <property type="term" value="F:DNA ligase (ATP) activity"/>
    <property type="evidence" value="ECO:0007669"/>
    <property type="project" value="InterPro"/>
</dbReference>